<dbReference type="AlphaFoldDB" id="A0A6N2AG01"/>
<protein>
    <submittedName>
        <fullName evidence="1">Uncharacterized protein</fullName>
    </submittedName>
</protein>
<dbReference type="EMBL" id="RXGB01030144">
    <property type="protein sequence ID" value="TMW81115.1"/>
    <property type="molecule type" value="Genomic_DNA"/>
</dbReference>
<sequence length="141" mass="16247">FPIILSSISRLHRDKVGRLSHPFHNNPYGVLLSPSLRKTRHKVHINGLPFPCRNINNLCKTTWIKIFCLILLTIRTFGHIIFNALLHAILPIDQCKIMIHHGGTWMYGISGTMCLCNDPGPEIIHIWYTQLSWYLSIMSFS</sequence>
<feature type="non-terminal residue" evidence="1">
    <location>
        <position position="141"/>
    </location>
</feature>
<accession>A0A6N2AG01</accession>
<organism evidence="1">
    <name type="scientific">Solanum chilense</name>
    <name type="common">Tomato</name>
    <name type="synonym">Lycopersicon chilense</name>
    <dbReference type="NCBI Taxonomy" id="4083"/>
    <lineage>
        <taxon>Eukaryota</taxon>
        <taxon>Viridiplantae</taxon>
        <taxon>Streptophyta</taxon>
        <taxon>Embryophyta</taxon>
        <taxon>Tracheophyta</taxon>
        <taxon>Spermatophyta</taxon>
        <taxon>Magnoliopsida</taxon>
        <taxon>eudicotyledons</taxon>
        <taxon>Gunneridae</taxon>
        <taxon>Pentapetalae</taxon>
        <taxon>asterids</taxon>
        <taxon>lamiids</taxon>
        <taxon>Solanales</taxon>
        <taxon>Solanaceae</taxon>
        <taxon>Solanoideae</taxon>
        <taxon>Solaneae</taxon>
        <taxon>Solanum</taxon>
        <taxon>Solanum subgen. Lycopersicon</taxon>
    </lineage>
</organism>
<name>A0A6N2AG01_SOLCI</name>
<evidence type="ECO:0000313" key="1">
    <source>
        <dbReference type="EMBL" id="TMW81115.1"/>
    </source>
</evidence>
<comment type="caution">
    <text evidence="1">The sequence shown here is derived from an EMBL/GenBank/DDBJ whole genome shotgun (WGS) entry which is preliminary data.</text>
</comment>
<feature type="non-terminal residue" evidence="1">
    <location>
        <position position="1"/>
    </location>
</feature>
<reference evidence="1" key="1">
    <citation type="submission" date="2019-05" db="EMBL/GenBank/DDBJ databases">
        <title>The de novo reference genome and transcriptome assemblies of the wild tomato species Solanum chilense.</title>
        <authorList>
            <person name="Stam R."/>
            <person name="Nosenko T."/>
            <person name="Hoerger A.C."/>
            <person name="Stephan W."/>
            <person name="Seidel M.A."/>
            <person name="Kuhn J.M.M."/>
            <person name="Haberer G."/>
            <person name="Tellier A."/>
        </authorList>
    </citation>
    <scope>NUCLEOTIDE SEQUENCE</scope>
    <source>
        <tissue evidence="1">Mature leaves</tissue>
    </source>
</reference>
<proteinExistence type="predicted"/>
<gene>
    <name evidence="1" type="ORF">EJD97_011792</name>
</gene>